<dbReference type="EC" id="4.2.1.17" evidence="1"/>
<organism evidence="1 2">
    <name type="scientific">Vibrio antiquarius (strain Ex25)</name>
    <dbReference type="NCBI Taxonomy" id="150340"/>
    <lineage>
        <taxon>Bacteria</taxon>
        <taxon>Pseudomonadati</taxon>
        <taxon>Pseudomonadota</taxon>
        <taxon>Gammaproteobacteria</taxon>
        <taxon>Vibrionales</taxon>
        <taxon>Vibrionaceae</taxon>
        <taxon>Vibrio</taxon>
        <taxon>Vibrio diabolicus subgroup</taxon>
    </lineage>
</organism>
<sequence length="394" mass="43411">MRFCKSASHNGQTASGGQMTGTVNVSKLECADGSVIGVLELDNPAALNALSYVMIEKLYKQLNEWQTDDSVIAVFLHAQGEKAFCAGGDIQAIYRALENKEQDFDSAFSAMETFFDLEYRCDHLIHTYPKPIIAWGHGYLMGGGVGLFMGTSHRVAETTTRFAMPEIKIGLYPDVGATYFLNQLPKHLALFLSLTACQINATDMKALGLSQWIAKPESKQALLDLLASVSWKGEAKINEKIATTLRSVQVDEPSEGMLMPYAGLIEQLCSGDLDSIVRAISSADVDDKWFINAQKALNYGSPLSLNITYQQLTQYQNLSLKACFDMEFNLTLRCGLEGDFREGVRALIIDKTNQPTWQHRTVSDVTPQVLERFFAPIDSAEYPLTASSVATVAL</sequence>
<evidence type="ECO:0000313" key="1">
    <source>
        <dbReference type="EMBL" id="ACY53059.1"/>
    </source>
</evidence>
<accession>A0ACA6QRS3</accession>
<dbReference type="EMBL" id="CP001806">
    <property type="protein sequence ID" value="ACY53059.1"/>
    <property type="molecule type" value="Genomic_DNA"/>
</dbReference>
<keyword evidence="2" id="KW-1185">Reference proteome</keyword>
<keyword evidence="1" id="KW-0456">Lyase</keyword>
<gene>
    <name evidence="1" type="ordered locus">VEA_000371</name>
</gene>
<evidence type="ECO:0000313" key="2">
    <source>
        <dbReference type="Proteomes" id="UP000002571"/>
    </source>
</evidence>
<name>A0ACA6QRS3_VIBAE</name>
<reference evidence="1" key="1">
    <citation type="submission" date="2009-10" db="EMBL/GenBank/DDBJ databases">
        <authorList>
            <consortium name="Los Alamos National Laboratory (LANL)"/>
            <consortium name="National Microbial Pathogen Data Resource (NMPDR)"/>
            <person name="Munk A.C."/>
            <person name="Tapia R."/>
            <person name="Green L."/>
            <person name="Rogers Y."/>
            <person name="Detter J.C."/>
            <person name="Bruce D."/>
            <person name="Brettin T.S."/>
            <person name="Colwell R."/>
            <person name="Huq A."/>
            <person name="Grim C.J."/>
            <person name="Hasan N.A."/>
            <person name="Vonstein V."/>
            <person name="Bartels D."/>
        </authorList>
    </citation>
    <scope>NUCLEOTIDE SEQUENCE</scope>
    <source>
        <strain evidence="1">EX25</strain>
    </source>
</reference>
<proteinExistence type="predicted"/>
<protein>
    <submittedName>
        <fullName evidence="1">Enoyl-CoA hydratase [valine degradation]/enoyl-CoA hydratase (Isoleucine degradation)</fullName>
        <ecNumber evidence="1">4.2.1.17</ecNumber>
    </submittedName>
</protein>
<dbReference type="Proteomes" id="UP000002571">
    <property type="component" value="Chromosome 2"/>
</dbReference>